<organism evidence="1 2">
    <name type="scientific">Sneathia sanguinegens</name>
    <dbReference type="NCBI Taxonomy" id="40543"/>
    <lineage>
        <taxon>Bacteria</taxon>
        <taxon>Fusobacteriati</taxon>
        <taxon>Fusobacteriota</taxon>
        <taxon>Fusobacteriia</taxon>
        <taxon>Fusobacteriales</taxon>
        <taxon>Leptotrichiaceae</taxon>
        <taxon>Sneathia</taxon>
    </lineage>
</organism>
<proteinExistence type="predicted"/>
<evidence type="ECO:0000313" key="2">
    <source>
        <dbReference type="Proteomes" id="UP001225134"/>
    </source>
</evidence>
<dbReference type="EMBL" id="JASSPP010000001">
    <property type="protein sequence ID" value="MDK9580202.1"/>
    <property type="molecule type" value="Genomic_DNA"/>
</dbReference>
<comment type="caution">
    <text evidence="1">The sequence shown here is derived from an EMBL/GenBank/DDBJ whole genome shotgun (WGS) entry which is preliminary data.</text>
</comment>
<dbReference type="RefSeq" id="WP_285152576.1">
    <property type="nucleotide sequence ID" value="NZ_JASSPP010000001.1"/>
</dbReference>
<sequence>MEIVYKPNESYMLNYGVAIPIKYVEDRIDGVMMKHSLGLTINF</sequence>
<keyword evidence="2" id="KW-1185">Reference proteome</keyword>
<name>A0ABT7HJ55_9FUSO</name>
<gene>
    <name evidence="1" type="ORF">QQA45_01510</name>
</gene>
<protein>
    <submittedName>
        <fullName evidence="1">Uncharacterized protein</fullName>
    </submittedName>
</protein>
<evidence type="ECO:0000313" key="1">
    <source>
        <dbReference type="EMBL" id="MDK9580202.1"/>
    </source>
</evidence>
<accession>A0ABT7HJ55</accession>
<reference evidence="1 2" key="1">
    <citation type="submission" date="2023-06" db="EMBL/GenBank/DDBJ databases">
        <title>Antibody response to the Sneathia vaginalis cytopathogenic toxin A during pregnancy.</title>
        <authorList>
            <person name="Mccoy Z.T."/>
            <person name="Serrano M.G."/>
            <person name="Spaine K."/>
            <person name="Edwards D.J."/>
            <person name="Buck G.A."/>
            <person name="Jefferson K."/>
        </authorList>
    </citation>
    <scope>NUCLEOTIDE SEQUENCE [LARGE SCALE GENOMIC DNA]</scope>
    <source>
        <strain evidence="1 2">CCUG 42621</strain>
    </source>
</reference>
<dbReference type="Proteomes" id="UP001225134">
    <property type="component" value="Unassembled WGS sequence"/>
</dbReference>